<dbReference type="Proteomes" id="UP000256964">
    <property type="component" value="Unassembled WGS sequence"/>
</dbReference>
<dbReference type="GO" id="GO:0003677">
    <property type="term" value="F:DNA binding"/>
    <property type="evidence" value="ECO:0007669"/>
    <property type="project" value="TreeGrafter"/>
</dbReference>
<feature type="compositionally biased region" description="Low complexity" evidence="1">
    <location>
        <begin position="371"/>
        <end position="389"/>
    </location>
</feature>
<evidence type="ECO:0008006" key="4">
    <source>
        <dbReference type="Google" id="ProtNLM"/>
    </source>
</evidence>
<dbReference type="AlphaFoldDB" id="A0A371CXP9"/>
<dbReference type="PANTHER" id="PTHR28027:SF1">
    <property type="entry name" value="CAMP INDEPENDENT REGULATORY PROTEIN (AFU_ORTHOLOGUE AFUA_3G09640)"/>
    <property type="match status" value="1"/>
</dbReference>
<feature type="compositionally biased region" description="Low complexity" evidence="1">
    <location>
        <begin position="1"/>
        <end position="17"/>
    </location>
</feature>
<feature type="region of interest" description="Disordered" evidence="1">
    <location>
        <begin position="370"/>
        <end position="389"/>
    </location>
</feature>
<name>A0A371CXP9_9APHY</name>
<gene>
    <name evidence="2" type="ORF">OH76DRAFT_1486652</name>
</gene>
<sequence length="417" mass="45638">MSHGAAHAFAPSSATATPPKPDILRGWIKTTRDAMLVFEATRVGIVPRVTRRFHELEKRSIIRSGAIFVFTEEESGIKRWTDPYLWSASRMQGNFLMYRERDDHHDPRTGSPYHCSAVGPSTELAELLDPELEHYILGSWNKGKGLKQNGLMKKASIHICSSPTISISIEGTVYHLISYYYPSDVRSGLLQTPSSMSHLASLEISPAVLRSFSQARHSPAQGKPKRGRPPRSRIIELERPTGLLLSIPSTPAPSPGEMTPNNEWYSPVTPNESFAPASCPAPRSLPLVSHSETHPYARPSSSPPSEAHPYRHCYYPHLNIPASSSSSMVYASAQAEPPWSHTSSSSGPLPSYSFPVYAYDYDFAAMPPLQGSGSSTSASAPTHTASPSAQYPVPHYMPYPQDITGIPAAQAYYPGPV</sequence>
<accession>A0A371CXP9</accession>
<dbReference type="OrthoDB" id="5572844at2759"/>
<reference evidence="2 3" key="1">
    <citation type="journal article" date="2018" name="Biotechnol. Biofuels">
        <title>Integrative visual omics of the white-rot fungus Polyporus brumalis exposes the biotechnological potential of its oxidative enzymes for delignifying raw plant biomass.</title>
        <authorList>
            <person name="Miyauchi S."/>
            <person name="Rancon A."/>
            <person name="Drula E."/>
            <person name="Hage H."/>
            <person name="Chaduli D."/>
            <person name="Favel A."/>
            <person name="Grisel S."/>
            <person name="Henrissat B."/>
            <person name="Herpoel-Gimbert I."/>
            <person name="Ruiz-Duenas F.J."/>
            <person name="Chevret D."/>
            <person name="Hainaut M."/>
            <person name="Lin J."/>
            <person name="Wang M."/>
            <person name="Pangilinan J."/>
            <person name="Lipzen A."/>
            <person name="Lesage-Meessen L."/>
            <person name="Navarro D."/>
            <person name="Riley R."/>
            <person name="Grigoriev I.V."/>
            <person name="Zhou S."/>
            <person name="Raouche S."/>
            <person name="Rosso M.N."/>
        </authorList>
    </citation>
    <scope>NUCLEOTIDE SEQUENCE [LARGE SCALE GENOMIC DNA]</scope>
    <source>
        <strain evidence="2 3">BRFM 1820</strain>
    </source>
</reference>
<proteinExistence type="predicted"/>
<dbReference type="InterPro" id="IPR018608">
    <property type="entry name" value="Gti1/Pac2"/>
</dbReference>
<organism evidence="2 3">
    <name type="scientific">Lentinus brumalis</name>
    <dbReference type="NCBI Taxonomy" id="2498619"/>
    <lineage>
        <taxon>Eukaryota</taxon>
        <taxon>Fungi</taxon>
        <taxon>Dikarya</taxon>
        <taxon>Basidiomycota</taxon>
        <taxon>Agaricomycotina</taxon>
        <taxon>Agaricomycetes</taxon>
        <taxon>Polyporales</taxon>
        <taxon>Polyporaceae</taxon>
        <taxon>Lentinus</taxon>
    </lineage>
</organism>
<evidence type="ECO:0000313" key="2">
    <source>
        <dbReference type="EMBL" id="RDX45058.1"/>
    </source>
</evidence>
<evidence type="ECO:0000313" key="3">
    <source>
        <dbReference type="Proteomes" id="UP000256964"/>
    </source>
</evidence>
<evidence type="ECO:0000256" key="1">
    <source>
        <dbReference type="SAM" id="MobiDB-lite"/>
    </source>
</evidence>
<protein>
    <recommendedName>
        <fullName evidence="4">Gti1/Pac2 family-domain-containing protein</fullName>
    </recommendedName>
</protein>
<dbReference type="EMBL" id="KZ857442">
    <property type="protein sequence ID" value="RDX45058.1"/>
    <property type="molecule type" value="Genomic_DNA"/>
</dbReference>
<feature type="region of interest" description="Disordered" evidence="1">
    <location>
        <begin position="1"/>
        <end position="23"/>
    </location>
</feature>
<dbReference type="Pfam" id="PF09729">
    <property type="entry name" value="Gti1_Pac2"/>
    <property type="match status" value="1"/>
</dbReference>
<dbReference type="PANTHER" id="PTHR28027">
    <property type="entry name" value="TRANSCRIPTIONAL REGULATOR MIT1"/>
    <property type="match status" value="1"/>
</dbReference>
<keyword evidence="3" id="KW-1185">Reference proteome</keyword>